<evidence type="ECO:0000259" key="14">
    <source>
        <dbReference type="Pfam" id="PF17900"/>
    </source>
</evidence>
<evidence type="ECO:0000313" key="15">
    <source>
        <dbReference type="EMBL" id="ODQ58814.1"/>
    </source>
</evidence>
<feature type="domain" description="Aminopeptidase N-like N-terminal" evidence="14">
    <location>
        <begin position="16"/>
        <end position="215"/>
    </location>
</feature>
<dbReference type="GO" id="GO:0005737">
    <property type="term" value="C:cytoplasm"/>
    <property type="evidence" value="ECO:0007669"/>
    <property type="project" value="TreeGrafter"/>
</dbReference>
<dbReference type="FunFam" id="2.60.40.1730:FF:000002">
    <property type="entry name" value="Aminopeptidase"/>
    <property type="match status" value="1"/>
</dbReference>
<evidence type="ECO:0000259" key="12">
    <source>
        <dbReference type="Pfam" id="PF01433"/>
    </source>
</evidence>
<feature type="active site" description="Proton acceptor" evidence="8">
    <location>
        <position position="328"/>
    </location>
</feature>
<dbReference type="RefSeq" id="XP_019038021.1">
    <property type="nucleotide sequence ID" value="XM_019182034.1"/>
</dbReference>
<evidence type="ECO:0000256" key="11">
    <source>
        <dbReference type="RuleBase" id="RU364040"/>
    </source>
</evidence>
<organism evidence="15 16">
    <name type="scientific">Wickerhamomyces anomalus (strain ATCC 58044 / CBS 1984 / NCYC 433 / NRRL Y-366-8)</name>
    <name type="common">Yeast</name>
    <name type="synonym">Hansenula anomala</name>
    <dbReference type="NCBI Taxonomy" id="683960"/>
    <lineage>
        <taxon>Eukaryota</taxon>
        <taxon>Fungi</taxon>
        <taxon>Dikarya</taxon>
        <taxon>Ascomycota</taxon>
        <taxon>Saccharomycotina</taxon>
        <taxon>Saccharomycetes</taxon>
        <taxon>Phaffomycetales</taxon>
        <taxon>Wickerhamomycetaceae</taxon>
        <taxon>Wickerhamomyces</taxon>
    </lineage>
</organism>
<proteinExistence type="inferred from homology"/>
<feature type="site" description="Transition state stabilizer" evidence="10">
    <location>
        <position position="413"/>
    </location>
</feature>
<dbReference type="Gene3D" id="1.25.50.20">
    <property type="match status" value="1"/>
</dbReference>
<dbReference type="Gene3D" id="1.10.390.10">
    <property type="entry name" value="Neutral Protease Domain 2"/>
    <property type="match status" value="1"/>
</dbReference>
<evidence type="ECO:0000256" key="6">
    <source>
        <dbReference type="ARBA" id="ARBA00022833"/>
    </source>
</evidence>
<comment type="cofactor">
    <cofactor evidence="9 11">
        <name>Zn(2+)</name>
        <dbReference type="ChEBI" id="CHEBI:29105"/>
    </cofactor>
    <text evidence="9 11">Binds 1 zinc ion per subunit.</text>
</comment>
<reference evidence="15 16" key="1">
    <citation type="journal article" date="2016" name="Proc. Natl. Acad. Sci. U.S.A.">
        <title>Comparative genomics of biotechnologically important yeasts.</title>
        <authorList>
            <person name="Riley R."/>
            <person name="Haridas S."/>
            <person name="Wolfe K.H."/>
            <person name="Lopes M.R."/>
            <person name="Hittinger C.T."/>
            <person name="Goeker M."/>
            <person name="Salamov A.A."/>
            <person name="Wisecaver J.H."/>
            <person name="Long T.M."/>
            <person name="Calvey C.H."/>
            <person name="Aerts A.L."/>
            <person name="Barry K.W."/>
            <person name="Choi C."/>
            <person name="Clum A."/>
            <person name="Coughlan A.Y."/>
            <person name="Deshpande S."/>
            <person name="Douglass A.P."/>
            <person name="Hanson S.J."/>
            <person name="Klenk H.-P."/>
            <person name="LaButti K.M."/>
            <person name="Lapidus A."/>
            <person name="Lindquist E.A."/>
            <person name="Lipzen A.M."/>
            <person name="Meier-Kolthoff J.P."/>
            <person name="Ohm R.A."/>
            <person name="Otillar R.P."/>
            <person name="Pangilinan J.L."/>
            <person name="Peng Y."/>
            <person name="Rokas A."/>
            <person name="Rosa C.A."/>
            <person name="Scheuner C."/>
            <person name="Sibirny A.A."/>
            <person name="Slot J.C."/>
            <person name="Stielow J.B."/>
            <person name="Sun H."/>
            <person name="Kurtzman C.P."/>
            <person name="Blackwell M."/>
            <person name="Grigoriev I.V."/>
            <person name="Jeffries T.W."/>
        </authorList>
    </citation>
    <scope>NUCLEOTIDE SEQUENCE [LARGE SCALE GENOMIC DNA]</scope>
    <source>
        <strain evidence="16">ATCC 58044 / CBS 1984 / NCYC 433 / NRRL Y-366-8</strain>
    </source>
</reference>
<dbReference type="InterPro" id="IPR042097">
    <property type="entry name" value="Aminopeptidase_N-like_N_sf"/>
</dbReference>
<dbReference type="Pfam" id="PF17900">
    <property type="entry name" value="Peptidase_M1_N"/>
    <property type="match status" value="1"/>
</dbReference>
<evidence type="ECO:0000256" key="1">
    <source>
        <dbReference type="ARBA" id="ARBA00010136"/>
    </source>
</evidence>
<keyword evidence="4 9" id="KW-0479">Metal-binding</keyword>
<evidence type="ECO:0000259" key="13">
    <source>
        <dbReference type="Pfam" id="PF11838"/>
    </source>
</evidence>
<dbReference type="InterPro" id="IPR027268">
    <property type="entry name" value="Peptidase_M4/M1_CTD_sf"/>
</dbReference>
<accession>A0A1E3P0S8</accession>
<keyword evidence="7 11" id="KW-0482">Metalloprotease</keyword>
<dbReference type="GO" id="GO:0042277">
    <property type="term" value="F:peptide binding"/>
    <property type="evidence" value="ECO:0007669"/>
    <property type="project" value="TreeGrafter"/>
</dbReference>
<dbReference type="Pfam" id="PF11838">
    <property type="entry name" value="ERAP1_C"/>
    <property type="match status" value="1"/>
</dbReference>
<dbReference type="SUPFAM" id="SSF55486">
    <property type="entry name" value="Metalloproteases ('zincins'), catalytic domain"/>
    <property type="match status" value="1"/>
</dbReference>
<evidence type="ECO:0000256" key="7">
    <source>
        <dbReference type="ARBA" id="ARBA00023049"/>
    </source>
</evidence>
<dbReference type="CDD" id="cd09601">
    <property type="entry name" value="M1_APN-Q_like"/>
    <property type="match status" value="1"/>
</dbReference>
<dbReference type="Proteomes" id="UP000094112">
    <property type="component" value="Unassembled WGS sequence"/>
</dbReference>
<dbReference type="GO" id="GO:0008270">
    <property type="term" value="F:zinc ion binding"/>
    <property type="evidence" value="ECO:0007669"/>
    <property type="project" value="UniProtKB-UniRule"/>
</dbReference>
<dbReference type="FunFam" id="1.25.50.20:FF:000002">
    <property type="entry name" value="Aminopeptidase"/>
    <property type="match status" value="1"/>
</dbReference>
<evidence type="ECO:0000256" key="4">
    <source>
        <dbReference type="ARBA" id="ARBA00022723"/>
    </source>
</evidence>
<dbReference type="InterPro" id="IPR014782">
    <property type="entry name" value="Peptidase_M1_dom"/>
</dbReference>
<dbReference type="GO" id="GO:0016020">
    <property type="term" value="C:membrane"/>
    <property type="evidence" value="ECO:0007669"/>
    <property type="project" value="TreeGrafter"/>
</dbReference>
<dbReference type="InterPro" id="IPR034016">
    <property type="entry name" value="M1_APN-typ"/>
</dbReference>
<dbReference type="PRINTS" id="PR00756">
    <property type="entry name" value="ALADIPTASE"/>
</dbReference>
<dbReference type="EC" id="3.4.11.-" evidence="11"/>
<dbReference type="AlphaFoldDB" id="A0A1E3P0S8"/>
<keyword evidence="3 11" id="KW-0645">Protease</keyword>
<sequence>MSEAIPKRDVLPGNVKPVHYDLEVSNIQVNNNSFEGKVKIELDIKEDTDQIVLHALDIKFKQTELSVTKTESVVEIKQVSYDSKAQTATIQLGETLKAGPSIKAYLTITFDATLRDNMGGFYKSTYKDINGNDQVLLSTQFEAIEARTAFPCFDEPNLKATFSFSITVAEDYTALSNTPVLSSKVLDDGKKKGAVEASGLKLVKFQKTPIMSTYLVAWIVGKLDYVESTTERSYNGKKIPVRVYTSEGNSAKGKFGLEVATKVVDYFSEVFDIDYYLPKLDLIAVPTFASNAMENTALITFRASALLFDEASSDPKYKAKVAYVVSHELAHQWFGNLVTMDWWDELWLNEGFATWVGFLAVDKLYPEWNTFATFSSSTLQTALELDALRGSHPIEVPIQSASDIDQVFDHISYNKGGSVIHQLASTLGIDVFLKGVSHYLKKHQYGNATTNDLWSSVGEVSGVDVNSLADNWVRKIGFPYVEVKVENGNVNFKQNRFLSTGDVTEEENGTKWWIPLNISTGKEDSDRIKDLSFSEKEATIENLAKENSFFKVNKNSVGVYRVKYDDETFKTIVENIDKLSSTDKVGLIADSTVLSVAGLSKTSKALDLISAFKGESEYVTWLELIKRLGSITSVWFEQSEEVQAGLKKLAQELVSPTALSLGFESSSSQDFLTTQLRVELLSAAVSAGVPQIIEEAKSLFTKLQKNEEIDPSLRSVIFAAVISDPNATEEDFKFVYDTIKNSKALDSNEIALTALGTATNPDLIQKALNLILDPEIPIMDVSFISISLSSNKKARWAFWNYLKENYDAIYNRLNANRIVFDRFIKFTLGKFSSDEAYEEIKSFFASKNTYGFERSIDQVLDGIKTNSSWVSRDKDDVKEWLASRGYI</sequence>
<dbReference type="FunFam" id="1.10.390.10:FF:000001">
    <property type="entry name" value="Aminopeptidase"/>
    <property type="match status" value="1"/>
</dbReference>
<dbReference type="SUPFAM" id="SSF63737">
    <property type="entry name" value="Leukotriene A4 hydrolase N-terminal domain"/>
    <property type="match status" value="1"/>
</dbReference>
<comment type="similarity">
    <text evidence="1 11">Belongs to the peptidase M1 family.</text>
</comment>
<evidence type="ECO:0000313" key="16">
    <source>
        <dbReference type="Proteomes" id="UP000094112"/>
    </source>
</evidence>
<keyword evidence="6 9" id="KW-0862">Zinc</keyword>
<evidence type="ECO:0000256" key="3">
    <source>
        <dbReference type="ARBA" id="ARBA00022670"/>
    </source>
</evidence>
<evidence type="ECO:0000256" key="5">
    <source>
        <dbReference type="ARBA" id="ARBA00022801"/>
    </source>
</evidence>
<dbReference type="InterPro" id="IPR045357">
    <property type="entry name" value="Aminopeptidase_N-like_N"/>
</dbReference>
<dbReference type="PANTHER" id="PTHR11533:SF171">
    <property type="entry name" value="AMINOPEPTIDASE"/>
    <property type="match status" value="1"/>
</dbReference>
<evidence type="ECO:0000256" key="2">
    <source>
        <dbReference type="ARBA" id="ARBA00022438"/>
    </source>
</evidence>
<evidence type="ECO:0000256" key="8">
    <source>
        <dbReference type="PIRSR" id="PIRSR634016-1"/>
    </source>
</evidence>
<feature type="domain" description="Peptidase M1 membrane alanine aminopeptidase" evidence="12">
    <location>
        <begin position="255"/>
        <end position="472"/>
    </location>
</feature>
<dbReference type="Gene3D" id="2.60.40.1730">
    <property type="entry name" value="tricorn interacting facor f3 domain"/>
    <property type="match status" value="1"/>
</dbReference>
<dbReference type="EMBL" id="KV454211">
    <property type="protein sequence ID" value="ODQ58814.1"/>
    <property type="molecule type" value="Genomic_DNA"/>
</dbReference>
<evidence type="ECO:0000256" key="9">
    <source>
        <dbReference type="PIRSR" id="PIRSR634016-3"/>
    </source>
</evidence>
<evidence type="ECO:0000256" key="10">
    <source>
        <dbReference type="PIRSR" id="PIRSR634016-4"/>
    </source>
</evidence>
<gene>
    <name evidence="15" type="ORF">WICANDRAFT_33117</name>
</gene>
<dbReference type="InterPro" id="IPR050344">
    <property type="entry name" value="Peptidase_M1_aminopeptidases"/>
</dbReference>
<protein>
    <recommendedName>
        <fullName evidence="11">Aminopeptidase</fullName>
        <ecNumber evidence="11">3.4.11.-</ecNumber>
    </recommendedName>
</protein>
<dbReference type="GO" id="GO:0043171">
    <property type="term" value="P:peptide catabolic process"/>
    <property type="evidence" value="ECO:0007669"/>
    <property type="project" value="TreeGrafter"/>
</dbReference>
<feature type="binding site" evidence="9">
    <location>
        <position position="331"/>
    </location>
    <ligand>
        <name>Zn(2+)</name>
        <dbReference type="ChEBI" id="CHEBI:29105"/>
        <note>catalytic</note>
    </ligand>
</feature>
<feature type="binding site" evidence="9">
    <location>
        <position position="350"/>
    </location>
    <ligand>
        <name>Zn(2+)</name>
        <dbReference type="ChEBI" id="CHEBI:29105"/>
        <note>catalytic</note>
    </ligand>
</feature>
<dbReference type="InterPro" id="IPR001930">
    <property type="entry name" value="Peptidase_M1"/>
</dbReference>
<feature type="domain" description="ERAP1-like C-terminal" evidence="13">
    <location>
        <begin position="549"/>
        <end position="864"/>
    </location>
</feature>
<dbReference type="PANTHER" id="PTHR11533">
    <property type="entry name" value="PROTEASE M1 ZINC METALLOPROTEASE"/>
    <property type="match status" value="1"/>
</dbReference>
<keyword evidence="2 11" id="KW-0031">Aminopeptidase</keyword>
<keyword evidence="16" id="KW-1185">Reference proteome</keyword>
<dbReference type="Pfam" id="PF01433">
    <property type="entry name" value="Peptidase_M1"/>
    <property type="match status" value="1"/>
</dbReference>
<dbReference type="InterPro" id="IPR024571">
    <property type="entry name" value="ERAP1-like_C_dom"/>
</dbReference>
<keyword evidence="5 11" id="KW-0378">Hydrolase</keyword>
<dbReference type="GeneID" id="30199280"/>
<dbReference type="GO" id="GO:0006508">
    <property type="term" value="P:proteolysis"/>
    <property type="evidence" value="ECO:0007669"/>
    <property type="project" value="UniProtKB-KW"/>
</dbReference>
<dbReference type="Gene3D" id="2.60.40.1910">
    <property type="match status" value="1"/>
</dbReference>
<dbReference type="STRING" id="683960.A0A1E3P0S8"/>
<dbReference type="OrthoDB" id="10031169at2759"/>
<dbReference type="GO" id="GO:0070006">
    <property type="term" value="F:metalloaminopeptidase activity"/>
    <property type="evidence" value="ECO:0007669"/>
    <property type="project" value="TreeGrafter"/>
</dbReference>
<name>A0A1E3P0S8_WICAA</name>
<feature type="binding site" evidence="9">
    <location>
        <position position="327"/>
    </location>
    <ligand>
        <name>Zn(2+)</name>
        <dbReference type="ChEBI" id="CHEBI:29105"/>
        <note>catalytic</note>
    </ligand>
</feature>